<organism evidence="3 4">
    <name type="scientific">Paenibacillus helianthi</name>
    <dbReference type="NCBI Taxonomy" id="1349432"/>
    <lineage>
        <taxon>Bacteria</taxon>
        <taxon>Bacillati</taxon>
        <taxon>Bacillota</taxon>
        <taxon>Bacilli</taxon>
        <taxon>Bacillales</taxon>
        <taxon>Paenibacillaceae</taxon>
        <taxon>Paenibacillus</taxon>
    </lineage>
</organism>
<keyword evidence="1" id="KW-0378">Hydrolase</keyword>
<dbReference type="PANTHER" id="PTHR37842:SF2">
    <property type="entry name" value="GYLCOSYL HYDROLASE 115 C-TERMINAL DOMAIN-CONTAINING PROTEIN"/>
    <property type="match status" value="1"/>
</dbReference>
<dbReference type="Gene3D" id="2.60.120.1620">
    <property type="match status" value="1"/>
</dbReference>
<dbReference type="Proteomes" id="UP000186058">
    <property type="component" value="Unassembled WGS sequence"/>
</dbReference>
<dbReference type="Gene3D" id="1.20.58.2150">
    <property type="match status" value="1"/>
</dbReference>
<dbReference type="RefSeq" id="WP_074107955.1">
    <property type="nucleotide sequence ID" value="NZ_LVWI01000044.1"/>
</dbReference>
<evidence type="ECO:0000256" key="1">
    <source>
        <dbReference type="ARBA" id="ARBA00022801"/>
    </source>
</evidence>
<keyword evidence="4" id="KW-1185">Reference proteome</keyword>
<gene>
    <name evidence="3" type="ORF">A3844_16010</name>
</gene>
<evidence type="ECO:0000313" key="3">
    <source>
        <dbReference type="EMBL" id="OKP85438.1"/>
    </source>
</evidence>
<dbReference type="Gene3D" id="3.20.20.520">
    <property type="entry name" value="Glycosyl hydrolase family 115"/>
    <property type="match status" value="1"/>
</dbReference>
<evidence type="ECO:0000259" key="2">
    <source>
        <dbReference type="Pfam" id="PF17829"/>
    </source>
</evidence>
<comment type="caution">
    <text evidence="3">The sequence shown here is derived from an EMBL/GenBank/DDBJ whole genome shotgun (WGS) entry which is preliminary data.</text>
</comment>
<feature type="domain" description="Gylcosyl hydrolase 115 C-terminal" evidence="2">
    <location>
        <begin position="772"/>
        <end position="944"/>
    </location>
</feature>
<proteinExistence type="predicted"/>
<name>A0ABX3ENM4_9BACL</name>
<dbReference type="EMBL" id="LVWI01000044">
    <property type="protein sequence ID" value="OKP85438.1"/>
    <property type="molecule type" value="Genomic_DNA"/>
</dbReference>
<reference evidence="3 4" key="1">
    <citation type="submission" date="2016-03" db="EMBL/GenBank/DDBJ databases">
        <authorList>
            <person name="Sant'Anna F.H."/>
            <person name="Ambrosini A."/>
            <person name="Souza R."/>
            <person name="Bach E."/>
            <person name="Fernandes G."/>
            <person name="Balsanelli E."/>
            <person name="Baura V.A."/>
            <person name="Souza E.M."/>
            <person name="Passaglia L."/>
        </authorList>
    </citation>
    <scope>NUCLEOTIDE SEQUENCE [LARGE SCALE GENOMIC DNA]</scope>
    <source>
        <strain evidence="3 4">P26E</strain>
    </source>
</reference>
<dbReference type="Pfam" id="PF15979">
    <property type="entry name" value="Glyco_hydro_115"/>
    <property type="match status" value="1"/>
</dbReference>
<dbReference type="InterPro" id="IPR041437">
    <property type="entry name" value="GH115_C"/>
</dbReference>
<evidence type="ECO:0000313" key="4">
    <source>
        <dbReference type="Proteomes" id="UP000186058"/>
    </source>
</evidence>
<dbReference type="InterPro" id="IPR042301">
    <property type="entry name" value="GH115_sf"/>
</dbReference>
<protein>
    <recommendedName>
        <fullName evidence="2">Gylcosyl hydrolase 115 C-terminal domain-containing protein</fullName>
    </recommendedName>
</protein>
<dbReference type="Pfam" id="PF17829">
    <property type="entry name" value="GH115_C"/>
    <property type="match status" value="1"/>
</dbReference>
<dbReference type="Gene3D" id="3.30.379.10">
    <property type="entry name" value="Chitobiase/beta-hexosaminidase domain 2-like"/>
    <property type="match status" value="1"/>
</dbReference>
<dbReference type="InterPro" id="IPR031924">
    <property type="entry name" value="GH115"/>
</dbReference>
<sequence>MITVEEFTFVKEGNAAKIYLDPSGEDYAGLRRVAGSFAADIALVCGLEPDICTEIRELDGTAIIAGSIGTNGLIDQLIADGALDVSSIQGKRECYRIQVIEHPVQGVEQALVIAGSDKRGTIYGIYSVSEKIGVSPWVYWADVVPEKKPLLALSANLLHTTSKEPSVKYRGIFLNDDWPSLGSWVTQAFGDFNEEFYDKVFELILRLKGNYLWPAMWSAEFSLNGKSSPIASALHAEEYGIIMGTSHHEPLFRAGSEWQKVYKEYGTSNLWDFARNRQAITDFWEDGIKRNQNFHNLITLGMRGESDSALEGSDAENIELLKDIIRTQKGLLKKYHLEHAPQILAVYKEVEKYWYGTPDVEGLKDWDVLKDVTILLADDNFGNLRKIPAAHEHHRSAGWGMYYHFDYHGGPHSYEWVNTTPLDKVWEQMSMAFDYGIREVWIVNVGDLKPMELPISYFLDLAYDFDAWGTGAINRTAEYTGRWVEQQFGHALEAETVEGIAQILSDYTRMNGRRKPEIITPATFSLRHYHEAGRVLKQAIELEQAAEAIYERIPEPHKDAYYQLVYYPAAASANVVKMNIYAGLNSLYLERGSVLANIYAKLVHEATGRDKELERAYNSGMASGKWQGMMSSAHVGYVNWDAEGWKYPDVSTIVPATGPQMIVDVEGTERAYVSGMASLPVFTNLLQESYDITISNGGAEGFAFEAKSSADWIRLEKSEGWIVTGETLRISVDWDRVYGAASGEITLSGAGETVKVMVSTEWTDIQDVPPMTFIEAHHVVSIEAEHAISRVSKSGAEWKIIGNYGRTLSSVKMYPDGISFAQPEQAPYLEYRILLCQDGEYTLTAYTAPTNNLSMTSRLTYAAGFDGEKPVIADTLPVGYEGGNHDNEPWCRAVMDNIHTTATRHTLSKGMHTLRFYGLDAGLVLQKLVLSASPLPYSYLGPEESFYTGQRRH</sequence>
<accession>A0ABX3ENM4</accession>
<dbReference type="InterPro" id="IPR029018">
    <property type="entry name" value="Hex-like_dom2"/>
</dbReference>
<dbReference type="PANTHER" id="PTHR37842">
    <property type="match status" value="1"/>
</dbReference>